<evidence type="ECO:0000256" key="5">
    <source>
        <dbReference type="ARBA" id="ARBA00022691"/>
    </source>
</evidence>
<evidence type="ECO:0000313" key="9">
    <source>
        <dbReference type="Proteomes" id="UP000231333"/>
    </source>
</evidence>
<keyword evidence="4 6" id="KW-0808">Transferase</keyword>
<comment type="function">
    <text evidence="6">Specifically methylates the N4 position of cytidine in position 1402 (C1402) of 16S rRNA.</text>
</comment>
<dbReference type="Pfam" id="PF01795">
    <property type="entry name" value="Methyltransf_5"/>
    <property type="match status" value="1"/>
</dbReference>
<gene>
    <name evidence="6" type="primary">rsmH</name>
    <name evidence="8" type="ORF">COV34_02315</name>
</gene>
<dbReference type="SUPFAM" id="SSF53335">
    <property type="entry name" value="S-adenosyl-L-methionine-dependent methyltransferases"/>
    <property type="match status" value="1"/>
</dbReference>
<comment type="caution">
    <text evidence="8">The sequence shown here is derived from an EMBL/GenBank/DDBJ whole genome shotgun (WGS) entry which is preliminary data.</text>
</comment>
<protein>
    <recommendedName>
        <fullName evidence="6">Ribosomal RNA small subunit methyltransferase H</fullName>
        <ecNumber evidence="6">2.1.1.199</ecNumber>
    </recommendedName>
    <alternativeName>
        <fullName evidence="6">16S rRNA m(4)C1402 methyltransferase</fullName>
    </alternativeName>
    <alternativeName>
        <fullName evidence="6">rRNA (cytosine-N(4)-)-methyltransferase RsmH</fullName>
    </alternativeName>
</protein>
<feature type="binding site" evidence="6">
    <location>
        <position position="80"/>
    </location>
    <ligand>
        <name>S-adenosyl-L-methionine</name>
        <dbReference type="ChEBI" id="CHEBI:59789"/>
    </ligand>
</feature>
<dbReference type="NCBIfam" id="TIGR00006">
    <property type="entry name" value="16S rRNA (cytosine(1402)-N(4))-methyltransferase RsmH"/>
    <property type="match status" value="1"/>
</dbReference>
<dbReference type="Proteomes" id="UP000231333">
    <property type="component" value="Unassembled WGS sequence"/>
</dbReference>
<evidence type="ECO:0000256" key="4">
    <source>
        <dbReference type="ARBA" id="ARBA00022679"/>
    </source>
</evidence>
<evidence type="ECO:0000256" key="6">
    <source>
        <dbReference type="HAMAP-Rule" id="MF_01007"/>
    </source>
</evidence>
<reference evidence="8 9" key="1">
    <citation type="submission" date="2017-09" db="EMBL/GenBank/DDBJ databases">
        <title>Depth-based differentiation of microbial function through sediment-hosted aquifers and enrichment of novel symbionts in the deep terrestrial subsurface.</title>
        <authorList>
            <person name="Probst A.J."/>
            <person name="Ladd B."/>
            <person name="Jarett J.K."/>
            <person name="Geller-Mcgrath D.E."/>
            <person name="Sieber C.M."/>
            <person name="Emerson J.B."/>
            <person name="Anantharaman K."/>
            <person name="Thomas B.C."/>
            <person name="Malmstrom R."/>
            <person name="Stieglmeier M."/>
            <person name="Klingl A."/>
            <person name="Woyke T."/>
            <person name="Ryan C.M."/>
            <person name="Banfield J.F."/>
        </authorList>
    </citation>
    <scope>NUCLEOTIDE SEQUENCE [LARGE SCALE GENOMIC DNA]</scope>
    <source>
        <strain evidence="8">CG10_big_fil_rev_8_21_14_0_10_42_12</strain>
    </source>
</reference>
<accession>A0A2H0QUE3</accession>
<evidence type="ECO:0000256" key="3">
    <source>
        <dbReference type="ARBA" id="ARBA00022603"/>
    </source>
</evidence>
<sequence length="296" mass="32714">MNNVHVPVLLQETLEDLAITLTDVVVDATAGGGGHAKAIGQLLGPTGTLILLDQDEDALTRAKQAIGDHGCTVVSHKTNFRDIETVIRKEGIDAVDKVLFDLGLSTNQLELSGRGFSFKRDEPLLMTMDKDATITAFEIVNSYPEEEIANIIYEYGEERYSRRIARAIVHAREEKLIETSGKLAYIIEQSVPASYRTGKIHPATRSFQGIRIAVNDELGSLRRGLHGAWELLSVGGRISCITFHSLEDRIVKQYFASLVREEAGELVHKKPITASPDELKQNPKSRSAKLRTITKI</sequence>
<name>A0A2H0QUE3_9BACT</name>
<dbReference type="GO" id="GO:0070475">
    <property type="term" value="P:rRNA base methylation"/>
    <property type="evidence" value="ECO:0007669"/>
    <property type="project" value="UniProtKB-UniRule"/>
</dbReference>
<dbReference type="Gene3D" id="3.40.50.150">
    <property type="entry name" value="Vaccinia Virus protein VP39"/>
    <property type="match status" value="1"/>
</dbReference>
<dbReference type="EMBL" id="PCXL01000013">
    <property type="protein sequence ID" value="PIR37900.1"/>
    <property type="molecule type" value="Genomic_DNA"/>
</dbReference>
<keyword evidence="3 6" id="KW-0489">Methyltransferase</keyword>
<dbReference type="SUPFAM" id="SSF81799">
    <property type="entry name" value="Putative methyltransferase TM0872, insert domain"/>
    <property type="match status" value="1"/>
</dbReference>
<dbReference type="HAMAP" id="MF_01007">
    <property type="entry name" value="16SrRNA_methyltr_H"/>
    <property type="match status" value="1"/>
</dbReference>
<keyword evidence="5 6" id="KW-0949">S-adenosyl-L-methionine</keyword>
<keyword evidence="2 6" id="KW-0698">rRNA processing</keyword>
<feature type="binding site" evidence="6">
    <location>
        <position position="53"/>
    </location>
    <ligand>
        <name>S-adenosyl-L-methionine</name>
        <dbReference type="ChEBI" id="CHEBI:59789"/>
    </ligand>
</feature>
<comment type="subcellular location">
    <subcellularLocation>
        <location evidence="6">Cytoplasm</location>
    </subcellularLocation>
</comment>
<dbReference type="GO" id="GO:0005737">
    <property type="term" value="C:cytoplasm"/>
    <property type="evidence" value="ECO:0007669"/>
    <property type="project" value="UniProtKB-SubCell"/>
</dbReference>
<comment type="catalytic activity">
    <reaction evidence="6">
        <text>cytidine(1402) in 16S rRNA + S-adenosyl-L-methionine = N(4)-methylcytidine(1402) in 16S rRNA + S-adenosyl-L-homocysteine + H(+)</text>
        <dbReference type="Rhea" id="RHEA:42928"/>
        <dbReference type="Rhea" id="RHEA-COMP:10286"/>
        <dbReference type="Rhea" id="RHEA-COMP:10287"/>
        <dbReference type="ChEBI" id="CHEBI:15378"/>
        <dbReference type="ChEBI" id="CHEBI:57856"/>
        <dbReference type="ChEBI" id="CHEBI:59789"/>
        <dbReference type="ChEBI" id="CHEBI:74506"/>
        <dbReference type="ChEBI" id="CHEBI:82748"/>
        <dbReference type="EC" id="2.1.1.199"/>
    </reaction>
</comment>
<evidence type="ECO:0000256" key="7">
    <source>
        <dbReference type="SAM" id="MobiDB-lite"/>
    </source>
</evidence>
<proteinExistence type="inferred from homology"/>
<dbReference type="PANTHER" id="PTHR11265">
    <property type="entry name" value="S-ADENOSYL-METHYLTRANSFERASE MRAW"/>
    <property type="match status" value="1"/>
</dbReference>
<dbReference type="InterPro" id="IPR002903">
    <property type="entry name" value="RsmH"/>
</dbReference>
<dbReference type="InterPro" id="IPR023397">
    <property type="entry name" value="SAM-dep_MeTrfase_MraW_recog"/>
</dbReference>
<keyword evidence="6" id="KW-0963">Cytoplasm</keyword>
<dbReference type="AlphaFoldDB" id="A0A2H0QUE3"/>
<dbReference type="EC" id="2.1.1.199" evidence="6"/>
<feature type="binding site" evidence="6">
    <location>
        <position position="108"/>
    </location>
    <ligand>
        <name>S-adenosyl-L-methionine</name>
        <dbReference type="ChEBI" id="CHEBI:59789"/>
    </ligand>
</feature>
<dbReference type="PANTHER" id="PTHR11265:SF0">
    <property type="entry name" value="12S RRNA N4-METHYLCYTIDINE METHYLTRANSFERASE"/>
    <property type="match status" value="1"/>
</dbReference>
<dbReference type="GO" id="GO:0071424">
    <property type="term" value="F:rRNA (cytosine-N4-)-methyltransferase activity"/>
    <property type="evidence" value="ECO:0007669"/>
    <property type="project" value="UniProtKB-UniRule"/>
</dbReference>
<comment type="similarity">
    <text evidence="1 6">Belongs to the methyltransferase superfamily. RsmH family.</text>
</comment>
<dbReference type="Gene3D" id="1.10.150.170">
    <property type="entry name" value="Putative methyltransferase TM0872, insert domain"/>
    <property type="match status" value="1"/>
</dbReference>
<feature type="compositionally biased region" description="Basic residues" evidence="7">
    <location>
        <begin position="286"/>
        <end position="296"/>
    </location>
</feature>
<evidence type="ECO:0000313" key="8">
    <source>
        <dbReference type="EMBL" id="PIR37900.1"/>
    </source>
</evidence>
<feature type="binding site" evidence="6">
    <location>
        <position position="101"/>
    </location>
    <ligand>
        <name>S-adenosyl-L-methionine</name>
        <dbReference type="ChEBI" id="CHEBI:59789"/>
    </ligand>
</feature>
<dbReference type="InterPro" id="IPR029063">
    <property type="entry name" value="SAM-dependent_MTases_sf"/>
</dbReference>
<dbReference type="PIRSF" id="PIRSF004486">
    <property type="entry name" value="MraW"/>
    <property type="match status" value="1"/>
</dbReference>
<feature type="region of interest" description="Disordered" evidence="7">
    <location>
        <begin position="274"/>
        <end position="296"/>
    </location>
</feature>
<evidence type="ECO:0000256" key="2">
    <source>
        <dbReference type="ARBA" id="ARBA00022552"/>
    </source>
</evidence>
<evidence type="ECO:0000256" key="1">
    <source>
        <dbReference type="ARBA" id="ARBA00010396"/>
    </source>
</evidence>
<organism evidence="8 9">
    <name type="scientific">Candidatus Zambryskibacteria bacterium CG10_big_fil_rev_8_21_14_0_10_42_12</name>
    <dbReference type="NCBI Taxonomy" id="1975115"/>
    <lineage>
        <taxon>Bacteria</taxon>
        <taxon>Candidatus Zambryskiibacteriota</taxon>
    </lineage>
</organism>
<feature type="binding site" evidence="6">
    <location>
        <begin position="33"/>
        <end position="35"/>
    </location>
    <ligand>
        <name>S-adenosyl-L-methionine</name>
        <dbReference type="ChEBI" id="CHEBI:59789"/>
    </ligand>
</feature>